<reference evidence="2 3" key="1">
    <citation type="submission" date="2019-05" db="EMBL/GenBank/DDBJ databases">
        <title>Another draft genome of Portunus trituberculatus and its Hox gene families provides insights of decapod evolution.</title>
        <authorList>
            <person name="Jeong J.-H."/>
            <person name="Song I."/>
            <person name="Kim S."/>
            <person name="Choi T."/>
            <person name="Kim D."/>
            <person name="Ryu S."/>
            <person name="Kim W."/>
        </authorList>
    </citation>
    <scope>NUCLEOTIDE SEQUENCE [LARGE SCALE GENOMIC DNA]</scope>
    <source>
        <tissue evidence="2">Muscle</tissue>
    </source>
</reference>
<comment type="caution">
    <text evidence="2">The sequence shown here is derived from an EMBL/GenBank/DDBJ whole genome shotgun (WGS) entry which is preliminary data.</text>
</comment>
<evidence type="ECO:0000313" key="2">
    <source>
        <dbReference type="EMBL" id="MPC65337.1"/>
    </source>
</evidence>
<protein>
    <submittedName>
        <fullName evidence="2">Uncharacterized protein</fullName>
    </submittedName>
</protein>
<accession>A0A5B7H7U3</accession>
<feature type="coiled-coil region" evidence="1">
    <location>
        <begin position="32"/>
        <end position="101"/>
    </location>
</feature>
<proteinExistence type="predicted"/>
<sequence>MYSHYYFFLFPFSSFRILYDHACLFSELSKQVQKLEEAVKQSTGSLETLKKEMEILESIKLQLKKENGDLETRVKNKEEALAAKEEELEDARIKMNQMMEIQNMIYNISSRRVLE</sequence>
<keyword evidence="1" id="KW-0175">Coiled coil</keyword>
<dbReference type="EMBL" id="VSRR010023231">
    <property type="protein sequence ID" value="MPC65337.1"/>
    <property type="molecule type" value="Genomic_DNA"/>
</dbReference>
<organism evidence="2 3">
    <name type="scientific">Portunus trituberculatus</name>
    <name type="common">Swimming crab</name>
    <name type="synonym">Neptunus trituberculatus</name>
    <dbReference type="NCBI Taxonomy" id="210409"/>
    <lineage>
        <taxon>Eukaryota</taxon>
        <taxon>Metazoa</taxon>
        <taxon>Ecdysozoa</taxon>
        <taxon>Arthropoda</taxon>
        <taxon>Crustacea</taxon>
        <taxon>Multicrustacea</taxon>
        <taxon>Malacostraca</taxon>
        <taxon>Eumalacostraca</taxon>
        <taxon>Eucarida</taxon>
        <taxon>Decapoda</taxon>
        <taxon>Pleocyemata</taxon>
        <taxon>Brachyura</taxon>
        <taxon>Eubrachyura</taxon>
        <taxon>Portunoidea</taxon>
        <taxon>Portunidae</taxon>
        <taxon>Portuninae</taxon>
        <taxon>Portunus</taxon>
    </lineage>
</organism>
<dbReference type="AlphaFoldDB" id="A0A5B7H7U3"/>
<keyword evidence="3" id="KW-1185">Reference proteome</keyword>
<dbReference type="Proteomes" id="UP000324222">
    <property type="component" value="Unassembled WGS sequence"/>
</dbReference>
<evidence type="ECO:0000256" key="1">
    <source>
        <dbReference type="SAM" id="Coils"/>
    </source>
</evidence>
<evidence type="ECO:0000313" key="3">
    <source>
        <dbReference type="Proteomes" id="UP000324222"/>
    </source>
</evidence>
<gene>
    <name evidence="2" type="ORF">E2C01_059470</name>
</gene>
<name>A0A5B7H7U3_PORTR</name>